<organism evidence="9 10">
    <name type="scientific">Thermogemmatispora tikiterensis</name>
    <dbReference type="NCBI Taxonomy" id="1825093"/>
    <lineage>
        <taxon>Bacteria</taxon>
        <taxon>Bacillati</taxon>
        <taxon>Chloroflexota</taxon>
        <taxon>Ktedonobacteria</taxon>
        <taxon>Thermogemmatisporales</taxon>
        <taxon>Thermogemmatisporaceae</taxon>
        <taxon>Thermogemmatispora</taxon>
    </lineage>
</organism>
<keyword evidence="6" id="KW-0472">Membrane</keyword>
<evidence type="ECO:0000313" key="10">
    <source>
        <dbReference type="Proteomes" id="UP000248706"/>
    </source>
</evidence>
<sequence length="773" mass="83225">MPIFLRLFLAFALAAIIPAIVIIVLGTFFLNTLTVHGQAMQVANQATTISMQAMSDLERMNALLGEYHSTLYANDGPYGLNSGAMTRMATSAETEILDLEHSFGNELSTYQQNFLLGSSPNMDSVRRSLPGDINSLASNQAQVFRTASQQWSDYKQAQDAELTALKANLPHSQTHSLLEQANTKYASLLTSWQQLVTTTQTISNEVTSIGSNQIGMITLGTVIAILATAMVVITIGYIINLTITRPLRQLANLTKRISKGDTTARVKINSRDEIYIVANSMNNMLDNIVRLIQETQAQRDNLQAQVEKLVSEVSGVGEGDLRVQAEVTADALGVLADSFNYMVEELGNLVIRVKTVAREVEQTTSQLIDGMTQLVEEDDMQIRQISEAAVEVEQMAEASRRVAERAQLLHNVAVEARKDAQGGREAVEMAVAGMGRIHENVQATAKKVQVLGDRSREINNIVEAISSIAHQTNRLALDAAIQAAMAGEHGKGFGAVAADIRRLAERAKEQASNVTRIVRSVREDIGAVAVAMQDTERETEAGARLTQEAGSALETVFAVIEQQAHEIETINQMANQQLESSSSVVQIMHSVSEATQRSSTTTREAAQAMGRLARLVERLRASVEAFKLNEDQSYLSTTGFTDALTVQDGVEGQQSLSGAFRTVTATAQAQPTPTHAGMYNALPPARQPGAGPSPEGFSPFQPLSPSPSSTGNSEWSQPLPSMPAGGSGPQPGWPYSPPATGFPTTPTPKAAPFEQSPYDPWNPGMPGNGSGLP</sequence>
<dbReference type="Pfam" id="PF00672">
    <property type="entry name" value="HAMP"/>
    <property type="match status" value="1"/>
</dbReference>
<dbReference type="PANTHER" id="PTHR32089">
    <property type="entry name" value="METHYL-ACCEPTING CHEMOTAXIS PROTEIN MCPB"/>
    <property type="match status" value="1"/>
</dbReference>
<feature type="region of interest" description="Disordered" evidence="5">
    <location>
        <begin position="670"/>
        <end position="773"/>
    </location>
</feature>
<keyword evidence="6" id="KW-1133">Transmembrane helix</keyword>
<feature type="domain" description="HAMP" evidence="8">
    <location>
        <begin position="300"/>
        <end position="351"/>
    </location>
</feature>
<evidence type="ECO:0000313" key="9">
    <source>
        <dbReference type="EMBL" id="RAQ97333.1"/>
    </source>
</evidence>
<evidence type="ECO:0000256" key="1">
    <source>
        <dbReference type="ARBA" id="ARBA00023224"/>
    </source>
</evidence>
<dbReference type="Pfam" id="PF00015">
    <property type="entry name" value="MCPsignal"/>
    <property type="match status" value="1"/>
</dbReference>
<dbReference type="SMART" id="SM00283">
    <property type="entry name" value="MA"/>
    <property type="match status" value="1"/>
</dbReference>
<dbReference type="CDD" id="cd11386">
    <property type="entry name" value="MCP_signal"/>
    <property type="match status" value="1"/>
</dbReference>
<dbReference type="EMBL" id="MCIF01000002">
    <property type="protein sequence ID" value="RAQ97333.1"/>
    <property type="molecule type" value="Genomic_DNA"/>
</dbReference>
<evidence type="ECO:0000256" key="5">
    <source>
        <dbReference type="SAM" id="MobiDB-lite"/>
    </source>
</evidence>
<name>A0A328VNU0_9CHLR</name>
<dbReference type="SUPFAM" id="SSF58104">
    <property type="entry name" value="Methyl-accepting chemotaxis protein (MCP) signaling domain"/>
    <property type="match status" value="1"/>
</dbReference>
<dbReference type="AlphaFoldDB" id="A0A328VNU0"/>
<dbReference type="InterPro" id="IPR004089">
    <property type="entry name" value="MCPsignal_dom"/>
</dbReference>
<comment type="similarity">
    <text evidence="2">Belongs to the methyl-accepting chemotaxis (MCP) protein family.</text>
</comment>
<feature type="domain" description="HAMP" evidence="8">
    <location>
        <begin position="241"/>
        <end position="293"/>
    </location>
</feature>
<dbReference type="GO" id="GO:0016020">
    <property type="term" value="C:membrane"/>
    <property type="evidence" value="ECO:0007669"/>
    <property type="project" value="InterPro"/>
</dbReference>
<proteinExistence type="inferred from homology"/>
<accession>A0A328VNU0</accession>
<dbReference type="PANTHER" id="PTHR32089:SF114">
    <property type="entry name" value="METHYL-ACCEPTING CHEMOTAXIS PROTEIN MCPB"/>
    <property type="match status" value="1"/>
</dbReference>
<evidence type="ECO:0000256" key="6">
    <source>
        <dbReference type="SAM" id="Phobius"/>
    </source>
</evidence>
<evidence type="ECO:0000256" key="4">
    <source>
        <dbReference type="SAM" id="Coils"/>
    </source>
</evidence>
<feature type="compositionally biased region" description="Low complexity" evidence="5">
    <location>
        <begin position="697"/>
        <end position="709"/>
    </location>
</feature>
<comment type="caution">
    <text evidence="9">The sequence shown here is derived from an EMBL/GenBank/DDBJ whole genome shotgun (WGS) entry which is preliminary data.</text>
</comment>
<dbReference type="PROSITE" id="PS50885">
    <property type="entry name" value="HAMP"/>
    <property type="match status" value="2"/>
</dbReference>
<feature type="domain" description="Methyl-accepting transducer" evidence="7">
    <location>
        <begin position="356"/>
        <end position="592"/>
    </location>
</feature>
<evidence type="ECO:0000259" key="8">
    <source>
        <dbReference type="PROSITE" id="PS50885"/>
    </source>
</evidence>
<protein>
    <recommendedName>
        <fullName evidence="11">Chemotaxis protein</fullName>
    </recommendedName>
</protein>
<evidence type="ECO:0000256" key="2">
    <source>
        <dbReference type="ARBA" id="ARBA00029447"/>
    </source>
</evidence>
<dbReference type="Gene3D" id="6.10.340.10">
    <property type="match status" value="1"/>
</dbReference>
<feature type="compositionally biased region" description="Low complexity" evidence="5">
    <location>
        <begin position="738"/>
        <end position="752"/>
    </location>
</feature>
<reference evidence="9 10" key="1">
    <citation type="submission" date="2016-08" db="EMBL/GenBank/DDBJ databases">
        <title>Analysis of Carbohydrate Active Enzymes in Thermogemmatispora T81 Reveals Carbohydrate Degradation Ability.</title>
        <authorList>
            <person name="Tomazini A."/>
            <person name="Lal S."/>
            <person name="Stott M."/>
            <person name="Henrissat B."/>
            <person name="Polikarpov I."/>
            <person name="Sparling R."/>
            <person name="Levin D.B."/>
        </authorList>
    </citation>
    <scope>NUCLEOTIDE SEQUENCE [LARGE SCALE GENOMIC DNA]</scope>
    <source>
        <strain evidence="9 10">T81</strain>
    </source>
</reference>
<dbReference type="SUPFAM" id="SSF158472">
    <property type="entry name" value="HAMP domain-like"/>
    <property type="match status" value="1"/>
</dbReference>
<feature type="transmembrane region" description="Helical" evidence="6">
    <location>
        <begin position="7"/>
        <end position="30"/>
    </location>
</feature>
<dbReference type="PROSITE" id="PS50111">
    <property type="entry name" value="CHEMOTAXIS_TRANSDUC_2"/>
    <property type="match status" value="1"/>
</dbReference>
<dbReference type="CDD" id="cd06225">
    <property type="entry name" value="HAMP"/>
    <property type="match status" value="1"/>
</dbReference>
<dbReference type="Proteomes" id="UP000248706">
    <property type="component" value="Unassembled WGS sequence"/>
</dbReference>
<feature type="transmembrane region" description="Helical" evidence="6">
    <location>
        <begin position="214"/>
        <end position="239"/>
    </location>
</feature>
<evidence type="ECO:0000256" key="3">
    <source>
        <dbReference type="PROSITE-ProRule" id="PRU00284"/>
    </source>
</evidence>
<dbReference type="GO" id="GO:0007165">
    <property type="term" value="P:signal transduction"/>
    <property type="evidence" value="ECO:0007669"/>
    <property type="project" value="UniProtKB-KW"/>
</dbReference>
<keyword evidence="4" id="KW-0175">Coiled coil</keyword>
<keyword evidence="10" id="KW-1185">Reference proteome</keyword>
<evidence type="ECO:0008006" key="11">
    <source>
        <dbReference type="Google" id="ProtNLM"/>
    </source>
</evidence>
<dbReference type="InterPro" id="IPR003660">
    <property type="entry name" value="HAMP_dom"/>
</dbReference>
<keyword evidence="6" id="KW-0812">Transmembrane</keyword>
<dbReference type="Gene3D" id="1.10.287.950">
    <property type="entry name" value="Methyl-accepting chemotaxis protein"/>
    <property type="match status" value="1"/>
</dbReference>
<evidence type="ECO:0000259" key="7">
    <source>
        <dbReference type="PROSITE" id="PS50111"/>
    </source>
</evidence>
<feature type="compositionally biased region" description="Polar residues" evidence="5">
    <location>
        <begin position="710"/>
        <end position="719"/>
    </location>
</feature>
<dbReference type="SMART" id="SM00304">
    <property type="entry name" value="HAMP"/>
    <property type="match status" value="3"/>
</dbReference>
<feature type="coiled-coil region" evidence="4">
    <location>
        <begin position="285"/>
        <end position="312"/>
    </location>
</feature>
<gene>
    <name evidence="9" type="ORF">A4R35_17470</name>
</gene>
<keyword evidence="1 3" id="KW-0807">Transducer</keyword>